<name>A0AAD3TAH5_NEPGR</name>
<keyword evidence="1" id="KW-0472">Membrane</keyword>
<gene>
    <name evidence="2" type="ORF">Nepgr_027665</name>
</gene>
<dbReference type="Proteomes" id="UP001279734">
    <property type="component" value="Unassembled WGS sequence"/>
</dbReference>
<organism evidence="2 3">
    <name type="scientific">Nepenthes gracilis</name>
    <name type="common">Slender pitcher plant</name>
    <dbReference type="NCBI Taxonomy" id="150966"/>
    <lineage>
        <taxon>Eukaryota</taxon>
        <taxon>Viridiplantae</taxon>
        <taxon>Streptophyta</taxon>
        <taxon>Embryophyta</taxon>
        <taxon>Tracheophyta</taxon>
        <taxon>Spermatophyta</taxon>
        <taxon>Magnoliopsida</taxon>
        <taxon>eudicotyledons</taxon>
        <taxon>Gunneridae</taxon>
        <taxon>Pentapetalae</taxon>
        <taxon>Caryophyllales</taxon>
        <taxon>Nepenthaceae</taxon>
        <taxon>Nepenthes</taxon>
    </lineage>
</organism>
<keyword evidence="1" id="KW-1133">Transmembrane helix</keyword>
<dbReference type="EMBL" id="BSYO01000030">
    <property type="protein sequence ID" value="GMH25822.1"/>
    <property type="molecule type" value="Genomic_DNA"/>
</dbReference>
<protein>
    <submittedName>
        <fullName evidence="2">Uncharacterized protein</fullName>
    </submittedName>
</protein>
<sequence>MLGPEFPAYNASYAILVVAIVSTVYVWVLLIYTSTRDPRIILRNLPPLEEELHYESSVSTENGGRMTPSLQLPCTKDVLINGVPTRVKYREICSNLIAKTASAISLARSFSSSDSLPLSDHGGLDHSRPWFIHQELFDATNGFSAKNP</sequence>
<evidence type="ECO:0000256" key="1">
    <source>
        <dbReference type="SAM" id="Phobius"/>
    </source>
</evidence>
<comment type="caution">
    <text evidence="2">The sequence shown here is derived from an EMBL/GenBank/DDBJ whole genome shotgun (WGS) entry which is preliminary data.</text>
</comment>
<reference evidence="2" key="1">
    <citation type="submission" date="2023-05" db="EMBL/GenBank/DDBJ databases">
        <title>Nepenthes gracilis genome sequencing.</title>
        <authorList>
            <person name="Fukushima K."/>
        </authorList>
    </citation>
    <scope>NUCLEOTIDE SEQUENCE</scope>
    <source>
        <strain evidence="2">SING2019-196</strain>
    </source>
</reference>
<accession>A0AAD3TAH5</accession>
<feature type="transmembrane region" description="Helical" evidence="1">
    <location>
        <begin position="12"/>
        <end position="33"/>
    </location>
</feature>
<evidence type="ECO:0000313" key="2">
    <source>
        <dbReference type="EMBL" id="GMH25822.1"/>
    </source>
</evidence>
<keyword evidence="1" id="KW-0812">Transmembrane</keyword>
<proteinExistence type="predicted"/>
<evidence type="ECO:0000313" key="3">
    <source>
        <dbReference type="Proteomes" id="UP001279734"/>
    </source>
</evidence>
<keyword evidence="3" id="KW-1185">Reference proteome</keyword>
<dbReference type="AlphaFoldDB" id="A0AAD3TAH5"/>